<organism evidence="6 7">
    <name type="scientific">Microbulbifer rhizosphaerae</name>
    <dbReference type="NCBI Taxonomy" id="1562603"/>
    <lineage>
        <taxon>Bacteria</taxon>
        <taxon>Pseudomonadati</taxon>
        <taxon>Pseudomonadota</taxon>
        <taxon>Gammaproteobacteria</taxon>
        <taxon>Cellvibrionales</taxon>
        <taxon>Microbulbiferaceae</taxon>
        <taxon>Microbulbifer</taxon>
    </lineage>
</organism>
<dbReference type="EMBL" id="JACHWZ010000002">
    <property type="protein sequence ID" value="MBB3059600.1"/>
    <property type="molecule type" value="Genomic_DNA"/>
</dbReference>
<keyword evidence="3" id="KW-0408">Iron</keyword>
<dbReference type="CDD" id="cd03467">
    <property type="entry name" value="Rieske"/>
    <property type="match status" value="1"/>
</dbReference>
<evidence type="ECO:0000313" key="7">
    <source>
        <dbReference type="Proteomes" id="UP000535937"/>
    </source>
</evidence>
<evidence type="ECO:0000256" key="4">
    <source>
        <dbReference type="ARBA" id="ARBA00023014"/>
    </source>
</evidence>
<dbReference type="SUPFAM" id="SSF50022">
    <property type="entry name" value="ISP domain"/>
    <property type="match status" value="1"/>
</dbReference>
<proteinExistence type="predicted"/>
<keyword evidence="2" id="KW-0479">Metal-binding</keyword>
<reference evidence="6 7" key="1">
    <citation type="submission" date="2020-08" db="EMBL/GenBank/DDBJ databases">
        <title>Genomic Encyclopedia of Type Strains, Phase III (KMG-III): the genomes of soil and plant-associated and newly described type strains.</title>
        <authorList>
            <person name="Whitman W."/>
        </authorList>
    </citation>
    <scope>NUCLEOTIDE SEQUENCE [LARGE SCALE GENOMIC DNA]</scope>
    <source>
        <strain evidence="6 7">CECT 8799</strain>
    </source>
</reference>
<dbReference type="AlphaFoldDB" id="A0A7W4W8D0"/>
<dbReference type="Pfam" id="PF00355">
    <property type="entry name" value="Rieske"/>
    <property type="match status" value="1"/>
</dbReference>
<evidence type="ECO:0000256" key="1">
    <source>
        <dbReference type="ARBA" id="ARBA00022714"/>
    </source>
</evidence>
<dbReference type="InterPro" id="IPR036922">
    <property type="entry name" value="Rieske_2Fe-2S_sf"/>
</dbReference>
<evidence type="ECO:0000259" key="5">
    <source>
        <dbReference type="PROSITE" id="PS51296"/>
    </source>
</evidence>
<dbReference type="PROSITE" id="PS51296">
    <property type="entry name" value="RIESKE"/>
    <property type="match status" value="1"/>
</dbReference>
<comment type="caution">
    <text evidence="6">The sequence shown here is derived from an EMBL/GenBank/DDBJ whole genome shotgun (WGS) entry which is preliminary data.</text>
</comment>
<evidence type="ECO:0000313" key="6">
    <source>
        <dbReference type="EMBL" id="MBB3059600.1"/>
    </source>
</evidence>
<keyword evidence="7" id="KW-1185">Reference proteome</keyword>
<dbReference type="GO" id="GO:0046872">
    <property type="term" value="F:metal ion binding"/>
    <property type="evidence" value="ECO:0007669"/>
    <property type="project" value="UniProtKB-KW"/>
</dbReference>
<dbReference type="InterPro" id="IPR017941">
    <property type="entry name" value="Rieske_2Fe-2S"/>
</dbReference>
<dbReference type="RefSeq" id="WP_183456177.1">
    <property type="nucleotide sequence ID" value="NZ_JACHWZ010000002.1"/>
</dbReference>
<keyword evidence="1" id="KW-0001">2Fe-2S</keyword>
<sequence length="118" mass="12782">MQKHFLCRYDELTEGQSKGFSVGPSSEQGDAGTDNVFAVMKDGEVYAYRNHCPHQGINLDWQPDQFLDPEGALIQCASHGALFLIETGECIAGPCAGEALMPVPVEHSPEGLYVLLAD</sequence>
<accession>A0A7W4W8D0</accession>
<dbReference type="PANTHER" id="PTHR40261:SF1">
    <property type="entry name" value="RIESKE DOMAIN-CONTAINING PROTEIN"/>
    <property type="match status" value="1"/>
</dbReference>
<dbReference type="Proteomes" id="UP000535937">
    <property type="component" value="Unassembled WGS sequence"/>
</dbReference>
<feature type="domain" description="Rieske" evidence="5">
    <location>
        <begin position="19"/>
        <end position="114"/>
    </location>
</feature>
<name>A0A7W4W8D0_9GAMM</name>
<keyword evidence="4" id="KW-0411">Iron-sulfur</keyword>
<dbReference type="GO" id="GO:0051537">
    <property type="term" value="F:2 iron, 2 sulfur cluster binding"/>
    <property type="evidence" value="ECO:0007669"/>
    <property type="project" value="UniProtKB-KW"/>
</dbReference>
<protein>
    <submittedName>
        <fullName evidence="6">Nitrite reductase/ring-hydroxylating ferredoxin subunit</fullName>
    </submittedName>
</protein>
<dbReference type="Gene3D" id="2.102.10.10">
    <property type="entry name" value="Rieske [2Fe-2S] iron-sulphur domain"/>
    <property type="match status" value="1"/>
</dbReference>
<evidence type="ECO:0000256" key="2">
    <source>
        <dbReference type="ARBA" id="ARBA00022723"/>
    </source>
</evidence>
<gene>
    <name evidence="6" type="ORF">FHS09_000408</name>
</gene>
<evidence type="ECO:0000256" key="3">
    <source>
        <dbReference type="ARBA" id="ARBA00023004"/>
    </source>
</evidence>
<dbReference type="PANTHER" id="PTHR40261">
    <property type="match status" value="1"/>
</dbReference>